<name>A0AAV5UI54_9BILA</name>
<comment type="caution">
    <text evidence="3">The sequence shown here is derived from an EMBL/GenBank/DDBJ whole genome shotgun (WGS) entry which is preliminary data.</text>
</comment>
<organism evidence="3 4">
    <name type="scientific">Pristionchus entomophagus</name>
    <dbReference type="NCBI Taxonomy" id="358040"/>
    <lineage>
        <taxon>Eukaryota</taxon>
        <taxon>Metazoa</taxon>
        <taxon>Ecdysozoa</taxon>
        <taxon>Nematoda</taxon>
        <taxon>Chromadorea</taxon>
        <taxon>Rhabditida</taxon>
        <taxon>Rhabditina</taxon>
        <taxon>Diplogasteromorpha</taxon>
        <taxon>Diplogasteroidea</taxon>
        <taxon>Neodiplogasteridae</taxon>
        <taxon>Pristionchus</taxon>
    </lineage>
</organism>
<keyword evidence="4" id="KW-1185">Reference proteome</keyword>
<evidence type="ECO:0000313" key="3">
    <source>
        <dbReference type="EMBL" id="GMT06141.1"/>
    </source>
</evidence>
<feature type="coiled-coil region" evidence="1">
    <location>
        <begin position="150"/>
        <end position="179"/>
    </location>
</feature>
<dbReference type="AlphaFoldDB" id="A0AAV5UI54"/>
<keyword evidence="2" id="KW-0732">Signal</keyword>
<feature type="non-terminal residue" evidence="3">
    <location>
        <position position="1"/>
    </location>
</feature>
<gene>
    <name evidence="3" type="ORF">PENTCL1PPCAC_28315</name>
</gene>
<protein>
    <submittedName>
        <fullName evidence="3">Uncharacterized protein</fullName>
    </submittedName>
</protein>
<dbReference type="EMBL" id="BTSX01000006">
    <property type="protein sequence ID" value="GMT06141.1"/>
    <property type="molecule type" value="Genomic_DNA"/>
</dbReference>
<sequence>IRMNFRTVFLFAIVGLLLVSSLDAAKAKGGKGGKKGSAEKSVEKVEKVAKDAKVEKAVKAEKAPKEKPVKAEKAKVEKVKAVKEEKVVEKAPEPVVEEEVVVVVEEPVVAAEVPQPKIVRPKTLKVVTAYDRCKMECSKIRDQQDLHSYATQLRDELAAAEAALEVAAHQEEVAAQESAPVAA</sequence>
<evidence type="ECO:0000256" key="2">
    <source>
        <dbReference type="SAM" id="SignalP"/>
    </source>
</evidence>
<feature type="chain" id="PRO_5043540289" evidence="2">
    <location>
        <begin position="25"/>
        <end position="183"/>
    </location>
</feature>
<dbReference type="Proteomes" id="UP001432027">
    <property type="component" value="Unassembled WGS sequence"/>
</dbReference>
<accession>A0AAV5UI54</accession>
<evidence type="ECO:0000313" key="4">
    <source>
        <dbReference type="Proteomes" id="UP001432027"/>
    </source>
</evidence>
<keyword evidence="1" id="KW-0175">Coiled coil</keyword>
<proteinExistence type="predicted"/>
<evidence type="ECO:0000256" key="1">
    <source>
        <dbReference type="SAM" id="Coils"/>
    </source>
</evidence>
<feature type="signal peptide" evidence="2">
    <location>
        <begin position="1"/>
        <end position="24"/>
    </location>
</feature>
<reference evidence="3" key="1">
    <citation type="submission" date="2023-10" db="EMBL/GenBank/DDBJ databases">
        <title>Genome assembly of Pristionchus species.</title>
        <authorList>
            <person name="Yoshida K."/>
            <person name="Sommer R.J."/>
        </authorList>
    </citation>
    <scope>NUCLEOTIDE SEQUENCE</scope>
    <source>
        <strain evidence="3">RS0144</strain>
    </source>
</reference>